<dbReference type="PANTHER" id="PTHR46105">
    <property type="entry name" value="AGAP004733-PA"/>
    <property type="match status" value="1"/>
</dbReference>
<dbReference type="Proteomes" id="UP001162483">
    <property type="component" value="Unassembled WGS sequence"/>
</dbReference>
<sequence length="309" mass="35047">MDPMSPEAHGWSVLQKLNEQKSMGLFCDVSLMVEGKIFLAHKNVLSACSEYFYAALKRNEQQQFLVLDNVSLEGFSHLLDFIYTYKIPTCHVQDFMQAGHQLQVSLPLTSQVVSVSSSPPNKNTKEEICIPDDYELPDQESELTEVDSPSLRSHHNDNPPNINRVFSEDRRRFEPVGQLKDKARIHKRTSFFKETFPMQNPGFFKNKQCAKSGRLGRASPVAEPRENSFLSPGFTRQIPITIHNDGSSEEADDDTTDMCINLCDEPDTPDSLEPITLNDLRLHEESIKPKIYTTIVGLQGRWRGGESGW</sequence>
<dbReference type="Pfam" id="PF00651">
    <property type="entry name" value="BTB"/>
    <property type="match status" value="1"/>
</dbReference>
<accession>A0ABN9AF08</accession>
<keyword evidence="4" id="KW-1185">Reference proteome</keyword>
<dbReference type="InterPro" id="IPR011333">
    <property type="entry name" value="SKP1/BTB/POZ_sf"/>
</dbReference>
<evidence type="ECO:0000259" key="2">
    <source>
        <dbReference type="PROSITE" id="PS50097"/>
    </source>
</evidence>
<feature type="region of interest" description="Disordered" evidence="1">
    <location>
        <begin position="140"/>
        <end position="164"/>
    </location>
</feature>
<dbReference type="InterPro" id="IPR050457">
    <property type="entry name" value="ZnFinger_BTB_dom_contain"/>
</dbReference>
<name>A0ABN9AF08_9NEOB</name>
<evidence type="ECO:0000313" key="4">
    <source>
        <dbReference type="Proteomes" id="UP001162483"/>
    </source>
</evidence>
<dbReference type="SMART" id="SM00225">
    <property type="entry name" value="BTB"/>
    <property type="match status" value="1"/>
</dbReference>
<reference evidence="3" key="1">
    <citation type="submission" date="2023-05" db="EMBL/GenBank/DDBJ databases">
        <authorList>
            <person name="Stuckert A."/>
        </authorList>
    </citation>
    <scope>NUCLEOTIDE SEQUENCE</scope>
</reference>
<dbReference type="SUPFAM" id="SSF54695">
    <property type="entry name" value="POZ domain"/>
    <property type="match status" value="1"/>
</dbReference>
<dbReference type="CDD" id="cd18186">
    <property type="entry name" value="BTB_POZ_ZBTB_KLHL-like"/>
    <property type="match status" value="1"/>
</dbReference>
<dbReference type="InterPro" id="IPR000210">
    <property type="entry name" value="BTB/POZ_dom"/>
</dbReference>
<dbReference type="Gene3D" id="3.30.710.10">
    <property type="entry name" value="Potassium Channel Kv1.1, Chain A"/>
    <property type="match status" value="1"/>
</dbReference>
<protein>
    <recommendedName>
        <fullName evidence="2">BTB domain-containing protein</fullName>
    </recommendedName>
</protein>
<gene>
    <name evidence="3" type="ORF">SPARVUS_LOCUS655931</name>
</gene>
<evidence type="ECO:0000256" key="1">
    <source>
        <dbReference type="SAM" id="MobiDB-lite"/>
    </source>
</evidence>
<dbReference type="PANTHER" id="PTHR46105:SF6">
    <property type="entry name" value="ZINC FINGER AND BTB DOMAIN-CONTAINING PROTEIN 7A"/>
    <property type="match status" value="1"/>
</dbReference>
<proteinExistence type="predicted"/>
<feature type="domain" description="BTB" evidence="2">
    <location>
        <begin position="27"/>
        <end position="91"/>
    </location>
</feature>
<evidence type="ECO:0000313" key="3">
    <source>
        <dbReference type="EMBL" id="CAI9534566.1"/>
    </source>
</evidence>
<dbReference type="EMBL" id="CATNWA010000213">
    <property type="protein sequence ID" value="CAI9534566.1"/>
    <property type="molecule type" value="Genomic_DNA"/>
</dbReference>
<comment type="caution">
    <text evidence="3">The sequence shown here is derived from an EMBL/GenBank/DDBJ whole genome shotgun (WGS) entry which is preliminary data.</text>
</comment>
<organism evidence="3 4">
    <name type="scientific">Staurois parvus</name>
    <dbReference type="NCBI Taxonomy" id="386267"/>
    <lineage>
        <taxon>Eukaryota</taxon>
        <taxon>Metazoa</taxon>
        <taxon>Chordata</taxon>
        <taxon>Craniata</taxon>
        <taxon>Vertebrata</taxon>
        <taxon>Euteleostomi</taxon>
        <taxon>Amphibia</taxon>
        <taxon>Batrachia</taxon>
        <taxon>Anura</taxon>
        <taxon>Neobatrachia</taxon>
        <taxon>Ranoidea</taxon>
        <taxon>Ranidae</taxon>
        <taxon>Staurois</taxon>
    </lineage>
</organism>
<dbReference type="PROSITE" id="PS50097">
    <property type="entry name" value="BTB"/>
    <property type="match status" value="1"/>
</dbReference>